<dbReference type="GO" id="GO:0016926">
    <property type="term" value="P:protein desumoylation"/>
    <property type="evidence" value="ECO:0007669"/>
    <property type="project" value="TreeGrafter"/>
</dbReference>
<keyword evidence="6" id="KW-0812">Transmembrane</keyword>
<dbReference type="GO" id="GO:0006508">
    <property type="term" value="P:proteolysis"/>
    <property type="evidence" value="ECO:0007669"/>
    <property type="project" value="UniProtKB-KW"/>
</dbReference>
<keyword evidence="9" id="KW-1185">Reference proteome</keyword>
<evidence type="ECO:0000313" key="9">
    <source>
        <dbReference type="Proteomes" id="UP000078542"/>
    </source>
</evidence>
<dbReference type="PROSITE" id="PS50600">
    <property type="entry name" value="ULP_PROTEASE"/>
    <property type="match status" value="1"/>
</dbReference>
<dbReference type="InterPro" id="IPR051947">
    <property type="entry name" value="Sentrin-specific_protease"/>
</dbReference>
<keyword evidence="6" id="KW-1133">Transmembrane helix</keyword>
<dbReference type="Gene3D" id="1.10.418.20">
    <property type="match status" value="1"/>
</dbReference>
<feature type="domain" description="Ubiquitin-like protease family profile" evidence="7">
    <location>
        <begin position="195"/>
        <end position="470"/>
    </location>
</feature>
<keyword evidence="4" id="KW-0833">Ubl conjugation pathway</keyword>
<keyword evidence="5" id="KW-0378">Hydrolase</keyword>
<dbReference type="STRING" id="456900.A0A151IE96"/>
<evidence type="ECO:0000256" key="6">
    <source>
        <dbReference type="SAM" id="Phobius"/>
    </source>
</evidence>
<dbReference type="Pfam" id="PF02902">
    <property type="entry name" value="Peptidase_C48"/>
    <property type="match status" value="1"/>
</dbReference>
<evidence type="ECO:0000256" key="4">
    <source>
        <dbReference type="ARBA" id="ARBA00022786"/>
    </source>
</evidence>
<dbReference type="GO" id="GO:0005634">
    <property type="term" value="C:nucleus"/>
    <property type="evidence" value="ECO:0007669"/>
    <property type="project" value="TreeGrafter"/>
</dbReference>
<accession>A0A151IE96</accession>
<dbReference type="GO" id="GO:0005737">
    <property type="term" value="C:cytoplasm"/>
    <property type="evidence" value="ECO:0007669"/>
    <property type="project" value="TreeGrafter"/>
</dbReference>
<reference evidence="8 9" key="1">
    <citation type="submission" date="2016-03" db="EMBL/GenBank/DDBJ databases">
        <title>Cyphomyrmex costatus WGS genome.</title>
        <authorList>
            <person name="Nygaard S."/>
            <person name="Hu H."/>
            <person name="Boomsma J."/>
            <person name="Zhang G."/>
        </authorList>
    </citation>
    <scope>NUCLEOTIDE SEQUENCE [LARGE SCALE GENOMIC DNA]</scope>
    <source>
        <strain evidence="8">MS0001</strain>
        <tissue evidence="8">Whole body</tissue>
    </source>
</reference>
<gene>
    <name evidence="8" type="ORF">ALC62_10220</name>
</gene>
<dbReference type="InterPro" id="IPR038765">
    <property type="entry name" value="Papain-like_cys_pep_sf"/>
</dbReference>
<feature type="transmembrane region" description="Helical" evidence="6">
    <location>
        <begin position="167"/>
        <end position="186"/>
    </location>
</feature>
<dbReference type="FunFam" id="1.10.418.20:FF:000001">
    <property type="entry name" value="sentrin-specific protease 6 isoform X1"/>
    <property type="match status" value="1"/>
</dbReference>
<evidence type="ECO:0000256" key="2">
    <source>
        <dbReference type="ARBA" id="ARBA00022553"/>
    </source>
</evidence>
<evidence type="ECO:0000313" key="8">
    <source>
        <dbReference type="EMBL" id="KYM99028.1"/>
    </source>
</evidence>
<evidence type="ECO:0000256" key="3">
    <source>
        <dbReference type="ARBA" id="ARBA00022670"/>
    </source>
</evidence>
<dbReference type="SUPFAM" id="SSF54001">
    <property type="entry name" value="Cysteine proteinases"/>
    <property type="match status" value="1"/>
</dbReference>
<keyword evidence="2" id="KW-0597">Phosphoprotein</keyword>
<name>A0A151IE96_9HYME</name>
<keyword evidence="3 8" id="KW-0645">Protease</keyword>
<comment type="similarity">
    <text evidence="1">Belongs to the peptidase C48 family.</text>
</comment>
<sequence>MYEDPNFLIDTGLLPQITLKCQMVRIGSYKYIPQEKIVICRKGVRFHVPSLKNDSTFITLDVKYENIIKVLVHFGKKMPAMFFYMSKKTGTMIRESLGMQDLKGPYYDPIGKNIMHRRITLLPNKFPEHSKAILISLFSRGNKIVELSLQKANDLLQQISSKDVCICLNYILFHYIIIILVVITIYPPPPAKGGITINTEHYLCLAEDSFLNDVIIDFYLKYLTLEVLSKFDQHRTHVFSSFFYKRLTNPHVQDALNTVSMSLSTKRHAGVRTWTKDVNIFEKDFIIIPINKHAHWFLAIVCFPGLVEEVSTVKTSGNDNNKTVQKIKKTTELRTKTVTNDFTTISPVPITIIDNGSKKNKAKNNDEIKIETDGKIKINQPKENKTEIKLEKQKEIIKKPCILIFDSLSGESRTRVISTLRDYLSCEHVAKLGVTKIFSEDTIEGACLKVPQQYNLADCGLYVLQYVENFFKDPIKDYTFPIQTLRKWFDKAVTMRKREEISNLLIALMNSTKEDKTLINLPALNFPKQDSNLKSKVENQTDIKTAKLKFKNSKRSISDTSL</sequence>
<evidence type="ECO:0000259" key="7">
    <source>
        <dbReference type="PROSITE" id="PS50600"/>
    </source>
</evidence>
<dbReference type="FunFam" id="1.10.418.20:FF:000004">
    <property type="entry name" value="sentrin-specific protease 7 isoform X1"/>
    <property type="match status" value="1"/>
</dbReference>
<dbReference type="Gene3D" id="3.30.310.130">
    <property type="entry name" value="Ubiquitin-related"/>
    <property type="match status" value="1"/>
</dbReference>
<dbReference type="PANTHER" id="PTHR46896">
    <property type="entry name" value="SENTRIN-SPECIFIC PROTEASE"/>
    <property type="match status" value="1"/>
</dbReference>
<evidence type="ECO:0000256" key="5">
    <source>
        <dbReference type="ARBA" id="ARBA00022801"/>
    </source>
</evidence>
<evidence type="ECO:0000256" key="1">
    <source>
        <dbReference type="ARBA" id="ARBA00005234"/>
    </source>
</evidence>
<dbReference type="GO" id="GO:0070139">
    <property type="term" value="F:SUMO-specific endopeptidase activity"/>
    <property type="evidence" value="ECO:0007669"/>
    <property type="project" value="TreeGrafter"/>
</dbReference>
<dbReference type="InterPro" id="IPR003653">
    <property type="entry name" value="Peptidase_C48_C"/>
</dbReference>
<dbReference type="EMBL" id="KQ977877">
    <property type="protein sequence ID" value="KYM99028.1"/>
    <property type="molecule type" value="Genomic_DNA"/>
</dbReference>
<dbReference type="AlphaFoldDB" id="A0A151IE96"/>
<dbReference type="PANTHER" id="PTHR46896:SF3">
    <property type="entry name" value="FI06413P-RELATED"/>
    <property type="match status" value="1"/>
</dbReference>
<proteinExistence type="inferred from homology"/>
<organism evidence="8 9">
    <name type="scientific">Cyphomyrmex costatus</name>
    <dbReference type="NCBI Taxonomy" id="456900"/>
    <lineage>
        <taxon>Eukaryota</taxon>
        <taxon>Metazoa</taxon>
        <taxon>Ecdysozoa</taxon>
        <taxon>Arthropoda</taxon>
        <taxon>Hexapoda</taxon>
        <taxon>Insecta</taxon>
        <taxon>Pterygota</taxon>
        <taxon>Neoptera</taxon>
        <taxon>Endopterygota</taxon>
        <taxon>Hymenoptera</taxon>
        <taxon>Apocrita</taxon>
        <taxon>Aculeata</taxon>
        <taxon>Formicoidea</taxon>
        <taxon>Formicidae</taxon>
        <taxon>Myrmicinae</taxon>
        <taxon>Cyphomyrmex</taxon>
    </lineage>
</organism>
<keyword evidence="6" id="KW-0472">Membrane</keyword>
<protein>
    <submittedName>
        <fullName evidence="8">Sentrin-specific protease 7</fullName>
    </submittedName>
</protein>
<dbReference type="Proteomes" id="UP000078542">
    <property type="component" value="Unassembled WGS sequence"/>
</dbReference>